<evidence type="ECO:0000313" key="2">
    <source>
        <dbReference type="Proteomes" id="UP001571476"/>
    </source>
</evidence>
<dbReference type="EMBL" id="JBGOSP010000007">
    <property type="protein sequence ID" value="MFA3837947.1"/>
    <property type="molecule type" value="Genomic_DNA"/>
</dbReference>
<gene>
    <name evidence="1" type="ORF">ACEG43_17545</name>
</gene>
<sequence length="86" mass="9690">MDTADAASTLIWARQTYEGRMDYSAVTTSTVQDLLGREPIHLDSWAITHRQELLDQLSRQLRQGARRKAYGLPCSGSSEARIWSPP</sequence>
<dbReference type="Proteomes" id="UP001571476">
    <property type="component" value="Unassembled WGS sequence"/>
</dbReference>
<protein>
    <recommendedName>
        <fullName evidence="3">Transposase</fullName>
    </recommendedName>
</protein>
<evidence type="ECO:0008006" key="3">
    <source>
        <dbReference type="Google" id="ProtNLM"/>
    </source>
</evidence>
<accession>A0ABV4SJ82</accession>
<reference evidence="1 2" key="1">
    <citation type="submission" date="2024-08" db="EMBL/GenBank/DDBJ databases">
        <title>Genome sequence of Streptomyces aureus CACIA-1.46HGO.</title>
        <authorList>
            <person name="Evangelista-Martinez Z."/>
        </authorList>
    </citation>
    <scope>NUCLEOTIDE SEQUENCE [LARGE SCALE GENOMIC DNA]</scope>
    <source>
        <strain evidence="1 2">CACIA-1.46HGO</strain>
    </source>
</reference>
<name>A0ABV4SJ82_9ACTN</name>
<organism evidence="1 2">
    <name type="scientific">Streptomyces aureus</name>
    <dbReference type="NCBI Taxonomy" id="193461"/>
    <lineage>
        <taxon>Bacteria</taxon>
        <taxon>Bacillati</taxon>
        <taxon>Actinomycetota</taxon>
        <taxon>Actinomycetes</taxon>
        <taxon>Kitasatosporales</taxon>
        <taxon>Streptomycetaceae</taxon>
        <taxon>Streptomyces</taxon>
    </lineage>
</organism>
<comment type="caution">
    <text evidence="1">The sequence shown here is derived from an EMBL/GenBank/DDBJ whole genome shotgun (WGS) entry which is preliminary data.</text>
</comment>
<keyword evidence="2" id="KW-1185">Reference proteome</keyword>
<proteinExistence type="predicted"/>
<evidence type="ECO:0000313" key="1">
    <source>
        <dbReference type="EMBL" id="MFA3837947.1"/>
    </source>
</evidence>
<dbReference type="RefSeq" id="WP_372563252.1">
    <property type="nucleotide sequence ID" value="NZ_JBGOSP010000007.1"/>
</dbReference>